<dbReference type="InterPro" id="IPR036318">
    <property type="entry name" value="FAD-bd_PCMH-like_sf"/>
</dbReference>
<dbReference type="GO" id="GO:0071949">
    <property type="term" value="F:FAD binding"/>
    <property type="evidence" value="ECO:0007669"/>
    <property type="project" value="InterPro"/>
</dbReference>
<dbReference type="PROSITE" id="PS51387">
    <property type="entry name" value="FAD_PCMH"/>
    <property type="match status" value="1"/>
</dbReference>
<dbReference type="InterPro" id="IPR050416">
    <property type="entry name" value="FAD-linked_Oxidoreductase"/>
</dbReference>
<evidence type="ECO:0000256" key="4">
    <source>
        <dbReference type="ARBA" id="ARBA00022827"/>
    </source>
</evidence>
<feature type="domain" description="FAD-binding PCMH-type" evidence="7">
    <location>
        <begin position="155"/>
        <end position="334"/>
    </location>
</feature>
<evidence type="ECO:0000256" key="1">
    <source>
        <dbReference type="ARBA" id="ARBA00001974"/>
    </source>
</evidence>
<gene>
    <name evidence="8" type="ORF">BJ875DRAFT_383355</name>
</gene>
<organism evidence="8 9">
    <name type="scientific">Amylocarpus encephaloides</name>
    <dbReference type="NCBI Taxonomy" id="45428"/>
    <lineage>
        <taxon>Eukaryota</taxon>
        <taxon>Fungi</taxon>
        <taxon>Dikarya</taxon>
        <taxon>Ascomycota</taxon>
        <taxon>Pezizomycotina</taxon>
        <taxon>Leotiomycetes</taxon>
        <taxon>Helotiales</taxon>
        <taxon>Helotiales incertae sedis</taxon>
        <taxon>Amylocarpus</taxon>
    </lineage>
</organism>
<dbReference type="EMBL" id="MU251614">
    <property type="protein sequence ID" value="KAG9231267.1"/>
    <property type="molecule type" value="Genomic_DNA"/>
</dbReference>
<proteinExistence type="inferred from homology"/>
<dbReference type="Gene3D" id="3.30.465.10">
    <property type="match status" value="2"/>
</dbReference>
<evidence type="ECO:0000256" key="3">
    <source>
        <dbReference type="ARBA" id="ARBA00022630"/>
    </source>
</evidence>
<dbReference type="Gene3D" id="3.40.462.20">
    <property type="match status" value="1"/>
</dbReference>
<protein>
    <recommendedName>
        <fullName evidence="7">FAD-binding PCMH-type domain-containing protein</fullName>
    </recommendedName>
</protein>
<keyword evidence="5" id="KW-0560">Oxidoreductase</keyword>
<evidence type="ECO:0000313" key="9">
    <source>
        <dbReference type="Proteomes" id="UP000824998"/>
    </source>
</evidence>
<dbReference type="PANTHER" id="PTHR42973">
    <property type="entry name" value="BINDING OXIDOREDUCTASE, PUTATIVE (AFU_ORTHOLOGUE AFUA_1G17690)-RELATED"/>
    <property type="match status" value="1"/>
</dbReference>
<keyword evidence="9" id="KW-1185">Reference proteome</keyword>
<evidence type="ECO:0000256" key="6">
    <source>
        <dbReference type="SAM" id="SignalP"/>
    </source>
</evidence>
<dbReference type="OrthoDB" id="415825at2759"/>
<name>A0A9P8C2N5_9HELO</name>
<evidence type="ECO:0000259" key="7">
    <source>
        <dbReference type="PROSITE" id="PS51387"/>
    </source>
</evidence>
<feature type="signal peptide" evidence="6">
    <location>
        <begin position="1"/>
        <end position="18"/>
    </location>
</feature>
<comment type="cofactor">
    <cofactor evidence="1">
        <name>FAD</name>
        <dbReference type="ChEBI" id="CHEBI:57692"/>
    </cofactor>
</comment>
<dbReference type="InterPro" id="IPR016166">
    <property type="entry name" value="FAD-bd_PCMH"/>
</dbReference>
<keyword evidence="4" id="KW-0274">FAD</keyword>
<keyword evidence="3" id="KW-0285">Flavoprotein</keyword>
<keyword evidence="6" id="KW-0732">Signal</keyword>
<sequence>MRYYSLLLLSRFLSLSHALSLPFENNPLPGSWILPSSISRGPSSDPAGRCKVHPGDENWPSDGIWRNINEAITIVSRGSGQSRGCFEGSPPGSVCYPNRKYPDIPIDAAACDAVQKGWANSLFNAGDPVSANSHWTEGNACTPEGLSNSSGKCDIGAFPAYVADVTNVVGIEVFVQIAAGTGSRIIIKNTGHDFLGRSTGAGSFSIWTQHLKGFEYNSRYVSKGYTGPAAIIGAGMMSYEVKTAASQAKITVITPGGSTVGVVGGYFQGGGHGIYTSLYGMAADNVLSVGIVLANGTFIRTDADTEPDLFWAVRGGGGGNWGIVTSITVKAYPLTPYSSSSIAFTSADAVSNEAFWAAVKATWRFGPKITDAGGIGYNFIRIPSKNTYNFSTGLKLPFMTKAHASAFTLPIIKELISLGINITNPIPTYNDGLNSNPSAGDLDWGQTRQASRLIPRANFEDETLLEATSAAIRKSVEEGGYVFHAIHHQPKIDLLPRSFTDNAVHPEYRTTGMHAQSYDILPAKDAADTREYRRFRRYFQEIVDAGGREPAAYMNEADVGEPGFQRAFYGKNYERLLRIKKQYDPDGLFWVETGVGSEGWRLEDRRLCKVGS</sequence>
<dbReference type="Pfam" id="PF08031">
    <property type="entry name" value="BBE"/>
    <property type="match status" value="1"/>
</dbReference>
<dbReference type="Proteomes" id="UP000824998">
    <property type="component" value="Unassembled WGS sequence"/>
</dbReference>
<dbReference type="InterPro" id="IPR016169">
    <property type="entry name" value="FAD-bd_PCMH_sub2"/>
</dbReference>
<dbReference type="InterPro" id="IPR006094">
    <property type="entry name" value="Oxid_FAD_bind_N"/>
</dbReference>
<dbReference type="AlphaFoldDB" id="A0A9P8C2N5"/>
<dbReference type="GO" id="GO:0016491">
    <property type="term" value="F:oxidoreductase activity"/>
    <property type="evidence" value="ECO:0007669"/>
    <property type="project" value="UniProtKB-KW"/>
</dbReference>
<feature type="chain" id="PRO_5040457407" description="FAD-binding PCMH-type domain-containing protein" evidence="6">
    <location>
        <begin position="19"/>
        <end position="612"/>
    </location>
</feature>
<comment type="caution">
    <text evidence="8">The sequence shown here is derived from an EMBL/GenBank/DDBJ whole genome shotgun (WGS) entry which is preliminary data.</text>
</comment>
<reference evidence="8" key="1">
    <citation type="journal article" date="2021" name="IMA Fungus">
        <title>Genomic characterization of three marine fungi, including Emericellopsis atlantica sp. nov. with signatures of a generalist lifestyle and marine biomass degradation.</title>
        <authorList>
            <person name="Hagestad O.C."/>
            <person name="Hou L."/>
            <person name="Andersen J.H."/>
            <person name="Hansen E.H."/>
            <person name="Altermark B."/>
            <person name="Li C."/>
            <person name="Kuhnert E."/>
            <person name="Cox R.J."/>
            <person name="Crous P.W."/>
            <person name="Spatafora J.W."/>
            <person name="Lail K."/>
            <person name="Amirebrahimi M."/>
            <person name="Lipzen A."/>
            <person name="Pangilinan J."/>
            <person name="Andreopoulos W."/>
            <person name="Hayes R.D."/>
            <person name="Ng V."/>
            <person name="Grigoriev I.V."/>
            <person name="Jackson S.A."/>
            <person name="Sutton T.D.S."/>
            <person name="Dobson A.D.W."/>
            <person name="Rama T."/>
        </authorList>
    </citation>
    <scope>NUCLEOTIDE SEQUENCE</scope>
    <source>
        <strain evidence="8">TRa018bII</strain>
    </source>
</reference>
<dbReference type="Pfam" id="PF01565">
    <property type="entry name" value="FAD_binding_4"/>
    <property type="match status" value="1"/>
</dbReference>
<evidence type="ECO:0000313" key="8">
    <source>
        <dbReference type="EMBL" id="KAG9231267.1"/>
    </source>
</evidence>
<dbReference type="SUPFAM" id="SSF56176">
    <property type="entry name" value="FAD-binding/transporter-associated domain-like"/>
    <property type="match status" value="1"/>
</dbReference>
<dbReference type="PANTHER" id="PTHR42973:SF39">
    <property type="entry name" value="FAD-BINDING PCMH-TYPE DOMAIN-CONTAINING PROTEIN"/>
    <property type="match status" value="1"/>
</dbReference>
<evidence type="ECO:0000256" key="2">
    <source>
        <dbReference type="ARBA" id="ARBA00005466"/>
    </source>
</evidence>
<comment type="similarity">
    <text evidence="2">Belongs to the oxygen-dependent FAD-linked oxidoreductase family.</text>
</comment>
<accession>A0A9P8C2N5</accession>
<dbReference type="InterPro" id="IPR012951">
    <property type="entry name" value="BBE"/>
</dbReference>
<evidence type="ECO:0000256" key="5">
    <source>
        <dbReference type="ARBA" id="ARBA00023002"/>
    </source>
</evidence>